<gene>
    <name evidence="4" type="ORF">EJA06_021050</name>
</gene>
<evidence type="ECO:0000256" key="2">
    <source>
        <dbReference type="ARBA" id="ARBA00023239"/>
    </source>
</evidence>
<dbReference type="Gene3D" id="1.10.12.10">
    <property type="entry name" value="Lyase 2-enoyl-coa Hydratase, Chain A, domain 2"/>
    <property type="match status" value="1"/>
</dbReference>
<dbReference type="Pfam" id="PF00378">
    <property type="entry name" value="ECH_1"/>
    <property type="match status" value="1"/>
</dbReference>
<dbReference type="FunFam" id="3.90.226.10:FF:000009">
    <property type="entry name" value="Carnitinyl-CoA dehydratase"/>
    <property type="match status" value="1"/>
</dbReference>
<evidence type="ECO:0000256" key="3">
    <source>
        <dbReference type="RuleBase" id="RU003707"/>
    </source>
</evidence>
<dbReference type="PROSITE" id="PS00166">
    <property type="entry name" value="ENOYL_COA_HYDRATASE"/>
    <property type="match status" value="1"/>
</dbReference>
<dbReference type="InterPro" id="IPR001753">
    <property type="entry name" value="Enoyl-CoA_hydra/iso"/>
</dbReference>
<dbReference type="OrthoDB" id="9777711at2"/>
<name>A0A482TZY3_9PSED</name>
<dbReference type="FunFam" id="1.10.12.10:FF:000001">
    <property type="entry name" value="Probable enoyl-CoA hydratase, mitochondrial"/>
    <property type="match status" value="1"/>
</dbReference>
<dbReference type="Gene3D" id="3.90.226.10">
    <property type="entry name" value="2-enoyl-CoA Hydratase, Chain A, domain 1"/>
    <property type="match status" value="1"/>
</dbReference>
<dbReference type="InterPro" id="IPR014748">
    <property type="entry name" value="Enoyl-CoA_hydra_C"/>
</dbReference>
<dbReference type="CDD" id="cd06558">
    <property type="entry name" value="crotonase-like"/>
    <property type="match status" value="1"/>
</dbReference>
<dbReference type="InterPro" id="IPR029045">
    <property type="entry name" value="ClpP/crotonase-like_dom_sf"/>
</dbReference>
<evidence type="ECO:0000313" key="5">
    <source>
        <dbReference type="Proteomes" id="UP000282800"/>
    </source>
</evidence>
<dbReference type="InterPro" id="IPR018376">
    <property type="entry name" value="Enoyl-CoA_hyd/isom_CS"/>
</dbReference>
<dbReference type="AlphaFoldDB" id="A0A482TZY3"/>
<dbReference type="RefSeq" id="WP_102832421.1">
    <property type="nucleotide sequence ID" value="NZ_RWYU02000010.1"/>
</dbReference>
<sequence length="272" mass="29356">MSAEENQQAPLVINESVRVERGASVGWVVLTRPDQINAINDSIRQGVPQALQLLDNDSQVRVIVIRGEGERGFCAGADIKERRGEETSLQVRQRMERSRWIESLDGIAKPVIAAIQGYCMGGGLEFALACDIRFAAPNAIFALPETGLGLIPGGGGTQRLSRVVAPGRALDMLLTGDRMNAEQALQIGLVSRLAADNATLVEEVRVFAERIASKPPAASAFVKQAARAALELDLKSGLNLELDLFALLAPTKDVREAAQAFSERREPRFTGE</sequence>
<dbReference type="EMBL" id="RWYU02000010">
    <property type="protein sequence ID" value="RYJ60006.1"/>
    <property type="molecule type" value="Genomic_DNA"/>
</dbReference>
<dbReference type="GO" id="GO:0006635">
    <property type="term" value="P:fatty acid beta-oxidation"/>
    <property type="evidence" value="ECO:0007669"/>
    <property type="project" value="TreeGrafter"/>
</dbReference>
<keyword evidence="2" id="KW-0456">Lyase</keyword>
<comment type="caution">
    <text evidence="4">The sequence shown here is derived from an EMBL/GenBank/DDBJ whole genome shotgun (WGS) entry which is preliminary data.</text>
</comment>
<evidence type="ECO:0000313" key="4">
    <source>
        <dbReference type="EMBL" id="RYJ60006.1"/>
    </source>
</evidence>
<keyword evidence="4" id="KW-0413">Isomerase</keyword>
<proteinExistence type="inferred from homology"/>
<dbReference type="PANTHER" id="PTHR11941:SF54">
    <property type="entry name" value="ENOYL-COA HYDRATASE, MITOCHONDRIAL"/>
    <property type="match status" value="1"/>
</dbReference>
<reference evidence="4 5" key="1">
    <citation type="submission" date="2019-01" db="EMBL/GenBank/DDBJ databases">
        <title>High-quality draft genome of. Pseudomonas songnenensis str. L103, a full-fledged denitrifier isolated from 100 meters deep aquifer in a heavily nitrogen fertilized agricultural area.</title>
        <authorList>
            <person name="Liu M."/>
            <person name="Liu B."/>
        </authorList>
    </citation>
    <scope>NUCLEOTIDE SEQUENCE [LARGE SCALE GENOMIC DNA]</scope>
    <source>
        <strain evidence="4 5">L103</strain>
    </source>
</reference>
<protein>
    <submittedName>
        <fullName evidence="4">Enoyl-CoA hydratase/isomerase family protein</fullName>
    </submittedName>
</protein>
<dbReference type="Proteomes" id="UP000282800">
    <property type="component" value="Unassembled WGS sequence"/>
</dbReference>
<organism evidence="4 5">
    <name type="scientific">Pseudomonas songnenensis</name>
    <dbReference type="NCBI Taxonomy" id="1176259"/>
    <lineage>
        <taxon>Bacteria</taxon>
        <taxon>Pseudomonadati</taxon>
        <taxon>Pseudomonadota</taxon>
        <taxon>Gammaproteobacteria</taxon>
        <taxon>Pseudomonadales</taxon>
        <taxon>Pseudomonadaceae</taxon>
        <taxon>Pseudomonas</taxon>
    </lineage>
</organism>
<dbReference type="GO" id="GO:0016836">
    <property type="term" value="F:hydro-lyase activity"/>
    <property type="evidence" value="ECO:0007669"/>
    <property type="project" value="UniProtKB-ARBA"/>
</dbReference>
<dbReference type="PANTHER" id="PTHR11941">
    <property type="entry name" value="ENOYL-COA HYDRATASE-RELATED"/>
    <property type="match status" value="1"/>
</dbReference>
<dbReference type="SUPFAM" id="SSF52096">
    <property type="entry name" value="ClpP/crotonase"/>
    <property type="match status" value="1"/>
</dbReference>
<evidence type="ECO:0000256" key="1">
    <source>
        <dbReference type="ARBA" id="ARBA00005254"/>
    </source>
</evidence>
<accession>A0A482TZY3</accession>
<comment type="similarity">
    <text evidence="1 3">Belongs to the enoyl-CoA hydratase/isomerase family.</text>
</comment>
<dbReference type="GO" id="GO:0016853">
    <property type="term" value="F:isomerase activity"/>
    <property type="evidence" value="ECO:0007669"/>
    <property type="project" value="UniProtKB-KW"/>
</dbReference>